<dbReference type="SUPFAM" id="SSF103473">
    <property type="entry name" value="MFS general substrate transporter"/>
    <property type="match status" value="1"/>
</dbReference>
<dbReference type="CDD" id="cd06173">
    <property type="entry name" value="MFS_MefA_like"/>
    <property type="match status" value="1"/>
</dbReference>
<accession>A0ABV6NVJ8</accession>
<proteinExistence type="predicted"/>
<feature type="transmembrane region" description="Helical" evidence="8">
    <location>
        <begin position="44"/>
        <end position="63"/>
    </location>
</feature>
<feature type="region of interest" description="Disordered" evidence="7">
    <location>
        <begin position="398"/>
        <end position="417"/>
    </location>
</feature>
<feature type="transmembrane region" description="Helical" evidence="8">
    <location>
        <begin position="143"/>
        <end position="162"/>
    </location>
</feature>
<evidence type="ECO:0000313" key="9">
    <source>
        <dbReference type="EMBL" id="MFC0564083.1"/>
    </source>
</evidence>
<keyword evidence="5 8" id="KW-1133">Transmembrane helix</keyword>
<sequence length="417" mass="42332">MFAVLRIRDFRRYLIGFTASGFGDSLTPFALAFAVLGLTGSPTALGLVVLSGRLPVILFALVGGAVGDRYPRRTVMLVTDAVRCAVQAATAVILLTGVVRLWLLVALQLIAGAGAAFFNPAAQGLLPSLVDRPRLRQANSVLTMSRGAASIVAVGAAGALVALAGPGWAVGVDAVTFLVSAAVLARLPRTLTAGRTGRKAGLIAGVRTGLGEVRDRTWLWVWAAHAGLINLLVVAPILVLGPFVANEHLGGAPAWAAVAIGYTVGALLGGLVSSRWRSRRPMAAAVGCFLLIVPLAVTLAVPAPVWLIVPAAVLGGLQVSIYNVFQSTAVQDELPDGLIARATSVLMLGAVIAVPIGTGLAGPVATALGTGPLLGGIALVAVLVTVATLAVPATWRVRPAPPAPAEPTPTAVPAGSR</sequence>
<feature type="transmembrane region" description="Helical" evidence="8">
    <location>
        <begin position="12"/>
        <end position="38"/>
    </location>
</feature>
<evidence type="ECO:0000256" key="5">
    <source>
        <dbReference type="ARBA" id="ARBA00022989"/>
    </source>
</evidence>
<feature type="transmembrane region" description="Helical" evidence="8">
    <location>
        <begin position="217"/>
        <end position="240"/>
    </location>
</feature>
<reference evidence="9 10" key="1">
    <citation type="submission" date="2024-09" db="EMBL/GenBank/DDBJ databases">
        <authorList>
            <person name="Sun Q."/>
            <person name="Mori K."/>
        </authorList>
    </citation>
    <scope>NUCLEOTIDE SEQUENCE [LARGE SCALE GENOMIC DNA]</scope>
    <source>
        <strain evidence="9 10">TBRC 2205</strain>
    </source>
</reference>
<keyword evidence="3" id="KW-1003">Cell membrane</keyword>
<comment type="subcellular location">
    <subcellularLocation>
        <location evidence="1">Cell membrane</location>
        <topology evidence="1">Multi-pass membrane protein</topology>
    </subcellularLocation>
</comment>
<dbReference type="Proteomes" id="UP001589894">
    <property type="component" value="Unassembled WGS sequence"/>
</dbReference>
<keyword evidence="4 8" id="KW-0812">Transmembrane</keyword>
<evidence type="ECO:0000256" key="8">
    <source>
        <dbReference type="SAM" id="Phobius"/>
    </source>
</evidence>
<keyword evidence="6 8" id="KW-0472">Membrane</keyword>
<evidence type="ECO:0000256" key="6">
    <source>
        <dbReference type="ARBA" id="ARBA00023136"/>
    </source>
</evidence>
<feature type="transmembrane region" description="Helical" evidence="8">
    <location>
        <begin position="371"/>
        <end position="391"/>
    </location>
</feature>
<dbReference type="InterPro" id="IPR010290">
    <property type="entry name" value="TM_effector"/>
</dbReference>
<dbReference type="Gene3D" id="1.20.1250.20">
    <property type="entry name" value="MFS general substrate transporter like domains"/>
    <property type="match status" value="1"/>
</dbReference>
<keyword evidence="2" id="KW-0813">Transport</keyword>
<organism evidence="9 10">
    <name type="scientific">Plantactinospora siamensis</name>
    <dbReference type="NCBI Taxonomy" id="555372"/>
    <lineage>
        <taxon>Bacteria</taxon>
        <taxon>Bacillati</taxon>
        <taxon>Actinomycetota</taxon>
        <taxon>Actinomycetes</taxon>
        <taxon>Micromonosporales</taxon>
        <taxon>Micromonosporaceae</taxon>
        <taxon>Plantactinospora</taxon>
    </lineage>
</organism>
<evidence type="ECO:0000313" key="10">
    <source>
        <dbReference type="Proteomes" id="UP001589894"/>
    </source>
</evidence>
<feature type="transmembrane region" description="Helical" evidence="8">
    <location>
        <begin position="283"/>
        <end position="301"/>
    </location>
</feature>
<dbReference type="PANTHER" id="PTHR23513:SF11">
    <property type="entry name" value="STAPHYLOFERRIN A TRANSPORTER"/>
    <property type="match status" value="1"/>
</dbReference>
<evidence type="ECO:0000256" key="1">
    <source>
        <dbReference type="ARBA" id="ARBA00004651"/>
    </source>
</evidence>
<dbReference type="RefSeq" id="WP_377337024.1">
    <property type="nucleotide sequence ID" value="NZ_JBHLUE010000004.1"/>
</dbReference>
<keyword evidence="10" id="KW-1185">Reference proteome</keyword>
<feature type="transmembrane region" description="Helical" evidence="8">
    <location>
        <begin position="252"/>
        <end position="271"/>
    </location>
</feature>
<feature type="transmembrane region" description="Helical" evidence="8">
    <location>
        <begin position="345"/>
        <end position="365"/>
    </location>
</feature>
<evidence type="ECO:0000256" key="4">
    <source>
        <dbReference type="ARBA" id="ARBA00022692"/>
    </source>
</evidence>
<dbReference type="Pfam" id="PF05977">
    <property type="entry name" value="MFS_3"/>
    <property type="match status" value="1"/>
</dbReference>
<feature type="compositionally biased region" description="Low complexity" evidence="7">
    <location>
        <begin position="408"/>
        <end position="417"/>
    </location>
</feature>
<gene>
    <name evidence="9" type="ORF">ACFFHU_07870</name>
</gene>
<evidence type="ECO:0000256" key="7">
    <source>
        <dbReference type="SAM" id="MobiDB-lite"/>
    </source>
</evidence>
<evidence type="ECO:0000256" key="2">
    <source>
        <dbReference type="ARBA" id="ARBA00022448"/>
    </source>
</evidence>
<dbReference type="PANTHER" id="PTHR23513">
    <property type="entry name" value="INTEGRAL MEMBRANE EFFLUX PROTEIN-RELATED"/>
    <property type="match status" value="1"/>
</dbReference>
<comment type="caution">
    <text evidence="9">The sequence shown here is derived from an EMBL/GenBank/DDBJ whole genome shotgun (WGS) entry which is preliminary data.</text>
</comment>
<protein>
    <submittedName>
        <fullName evidence="9">MFS transporter</fullName>
    </submittedName>
</protein>
<dbReference type="EMBL" id="JBHLUE010000004">
    <property type="protein sequence ID" value="MFC0564083.1"/>
    <property type="molecule type" value="Genomic_DNA"/>
</dbReference>
<dbReference type="InterPro" id="IPR036259">
    <property type="entry name" value="MFS_trans_sf"/>
</dbReference>
<evidence type="ECO:0000256" key="3">
    <source>
        <dbReference type="ARBA" id="ARBA00022475"/>
    </source>
</evidence>
<name>A0ABV6NVJ8_9ACTN</name>